<comment type="caution">
    <text evidence="2">The sequence shown here is derived from an EMBL/GenBank/DDBJ whole genome shotgun (WGS) entry which is preliminary data.</text>
</comment>
<reference evidence="2 3" key="1">
    <citation type="journal article" date="2020" name="BMC Genomics">
        <title>Intraspecific diversification of the crop wild relative Brassica cretica Lam. using demographic model selection.</title>
        <authorList>
            <person name="Kioukis A."/>
            <person name="Michalopoulou V.A."/>
            <person name="Briers L."/>
            <person name="Pirintsos S."/>
            <person name="Studholme D.J."/>
            <person name="Pavlidis P."/>
            <person name="Sarris P.F."/>
        </authorList>
    </citation>
    <scope>NUCLEOTIDE SEQUENCE [LARGE SCALE GENOMIC DNA]</scope>
    <source>
        <strain evidence="3">cv. PFS-1207/04</strain>
    </source>
</reference>
<name>A0ABQ7CZ88_BRACR</name>
<feature type="compositionally biased region" description="Low complexity" evidence="1">
    <location>
        <begin position="140"/>
        <end position="155"/>
    </location>
</feature>
<feature type="region of interest" description="Disordered" evidence="1">
    <location>
        <begin position="124"/>
        <end position="161"/>
    </location>
</feature>
<accession>A0ABQ7CZ88</accession>
<evidence type="ECO:0000313" key="3">
    <source>
        <dbReference type="Proteomes" id="UP000266723"/>
    </source>
</evidence>
<dbReference type="PANTHER" id="PTHR46400:SF16">
    <property type="entry name" value="RING_U-BOX SUPERFAMILY PROTEIN"/>
    <property type="match status" value="1"/>
</dbReference>
<dbReference type="InterPro" id="IPR033276">
    <property type="entry name" value="BB"/>
</dbReference>
<proteinExistence type="predicted"/>
<organism evidence="2 3">
    <name type="scientific">Brassica cretica</name>
    <name type="common">Mustard</name>
    <dbReference type="NCBI Taxonomy" id="69181"/>
    <lineage>
        <taxon>Eukaryota</taxon>
        <taxon>Viridiplantae</taxon>
        <taxon>Streptophyta</taxon>
        <taxon>Embryophyta</taxon>
        <taxon>Tracheophyta</taxon>
        <taxon>Spermatophyta</taxon>
        <taxon>Magnoliopsida</taxon>
        <taxon>eudicotyledons</taxon>
        <taxon>Gunneridae</taxon>
        <taxon>Pentapetalae</taxon>
        <taxon>rosids</taxon>
        <taxon>malvids</taxon>
        <taxon>Brassicales</taxon>
        <taxon>Brassicaceae</taxon>
        <taxon>Brassiceae</taxon>
        <taxon>Brassica</taxon>
    </lineage>
</organism>
<keyword evidence="3" id="KW-1185">Reference proteome</keyword>
<feature type="compositionally biased region" description="Basic and acidic residues" evidence="1">
    <location>
        <begin position="124"/>
        <end position="133"/>
    </location>
</feature>
<gene>
    <name evidence="2" type="ORF">DY000_02016597</name>
</gene>
<protein>
    <submittedName>
        <fullName evidence="2">Uncharacterized protein</fullName>
    </submittedName>
</protein>
<dbReference type="Proteomes" id="UP000266723">
    <property type="component" value="Unassembled WGS sequence"/>
</dbReference>
<dbReference type="PANTHER" id="PTHR46400">
    <property type="entry name" value="RING/U-BOX SUPERFAMILY PROTEIN"/>
    <property type="match status" value="1"/>
</dbReference>
<dbReference type="EMBL" id="QGKV02000759">
    <property type="protein sequence ID" value="KAF3564674.1"/>
    <property type="molecule type" value="Genomic_DNA"/>
</dbReference>
<sequence length="229" mass="26253">MPRLVNQSSIDENIAMFLQFGLSEDSDLTVNDDVIAREIQQQYPNNSDLTANDDVIAREIQQQYQNNWTYDDTAIALEIQKQEGNLPTSLSDDEKLARYLQQQDEWNNSYIPERDAPSTSRTIIQHDDDDHFSGHHTHTSTRSNSSSISSLDRSTNANTDPANMTYEELNELEDSMGNVDRGLSQRRISKLPTYKYGAETKTCCWQIKKKKFIATDTQYVAFAKPRFNP</sequence>
<evidence type="ECO:0000256" key="1">
    <source>
        <dbReference type="SAM" id="MobiDB-lite"/>
    </source>
</evidence>
<evidence type="ECO:0000313" key="2">
    <source>
        <dbReference type="EMBL" id="KAF3564674.1"/>
    </source>
</evidence>